<reference evidence="1 2" key="1">
    <citation type="journal article" date="2016" name="Mol. Biol. Evol.">
        <title>Comparative Genomics of Early-Diverging Mushroom-Forming Fungi Provides Insights into the Origins of Lignocellulose Decay Capabilities.</title>
        <authorList>
            <person name="Nagy L.G."/>
            <person name="Riley R."/>
            <person name="Tritt A."/>
            <person name="Adam C."/>
            <person name="Daum C."/>
            <person name="Floudas D."/>
            <person name="Sun H."/>
            <person name="Yadav J.S."/>
            <person name="Pangilinan J."/>
            <person name="Larsson K.H."/>
            <person name="Matsuura K."/>
            <person name="Barry K."/>
            <person name="Labutti K."/>
            <person name="Kuo R."/>
            <person name="Ohm R.A."/>
            <person name="Bhattacharya S.S."/>
            <person name="Shirouzu T."/>
            <person name="Yoshinaga Y."/>
            <person name="Martin F.M."/>
            <person name="Grigoriev I.V."/>
            <person name="Hibbett D.S."/>
        </authorList>
    </citation>
    <scope>NUCLEOTIDE SEQUENCE [LARGE SCALE GENOMIC DNA]</scope>
    <source>
        <strain evidence="1 2">HHB14362 ss-1</strain>
    </source>
</reference>
<evidence type="ECO:0000313" key="1">
    <source>
        <dbReference type="EMBL" id="KZT22319.1"/>
    </source>
</evidence>
<protein>
    <submittedName>
        <fullName evidence="1">Uncharacterized protein</fullName>
    </submittedName>
</protein>
<keyword evidence="2" id="KW-1185">Reference proteome</keyword>
<dbReference type="Proteomes" id="UP000076761">
    <property type="component" value="Unassembled WGS sequence"/>
</dbReference>
<gene>
    <name evidence="1" type="ORF">NEOLEDRAFT_1138247</name>
</gene>
<name>A0A165QEF4_9AGAM</name>
<dbReference type="AlphaFoldDB" id="A0A165QEF4"/>
<organism evidence="1 2">
    <name type="scientific">Neolentinus lepideus HHB14362 ss-1</name>
    <dbReference type="NCBI Taxonomy" id="1314782"/>
    <lineage>
        <taxon>Eukaryota</taxon>
        <taxon>Fungi</taxon>
        <taxon>Dikarya</taxon>
        <taxon>Basidiomycota</taxon>
        <taxon>Agaricomycotina</taxon>
        <taxon>Agaricomycetes</taxon>
        <taxon>Gloeophyllales</taxon>
        <taxon>Gloeophyllaceae</taxon>
        <taxon>Neolentinus</taxon>
    </lineage>
</organism>
<proteinExistence type="predicted"/>
<accession>A0A165QEF4</accession>
<dbReference type="EMBL" id="KV425597">
    <property type="protein sequence ID" value="KZT22319.1"/>
    <property type="molecule type" value="Genomic_DNA"/>
</dbReference>
<dbReference type="InParanoid" id="A0A165QEF4"/>
<sequence>MPRVSAVIWTAGSSESDGNSFARSSAFNPGRPSFATMASTSSTSPVLSTSEISDGYRILGKGQDLRNLASPGDPDWTCSHYSPSRSSCNKPRICPYSLSSNVR</sequence>
<evidence type="ECO:0000313" key="2">
    <source>
        <dbReference type="Proteomes" id="UP000076761"/>
    </source>
</evidence>